<organism evidence="1 2">
    <name type="scientific">Brachyspira murdochii</name>
    <dbReference type="NCBI Taxonomy" id="84378"/>
    <lineage>
        <taxon>Bacteria</taxon>
        <taxon>Pseudomonadati</taxon>
        <taxon>Spirochaetota</taxon>
        <taxon>Spirochaetia</taxon>
        <taxon>Brachyspirales</taxon>
        <taxon>Brachyspiraceae</taxon>
        <taxon>Brachyspira</taxon>
    </lineage>
</organism>
<reference evidence="1 2" key="1">
    <citation type="submission" date="2014-04" db="EMBL/GenBank/DDBJ databases">
        <title>Whole genome sequence of 'Brachyspira hampsonii' D13-03603F2.</title>
        <authorList>
            <person name="Patterson A.H."/>
            <person name="Chaban B."/>
            <person name="Fernando C."/>
            <person name="Harding J.C."/>
            <person name="Hill J.E."/>
        </authorList>
    </citation>
    <scope>NUCLEOTIDE SEQUENCE [LARGE SCALE GENOMIC DNA]</scope>
    <source>
        <strain evidence="1 2">D13-03603F2</strain>
    </source>
</reference>
<evidence type="ECO:0000313" key="1">
    <source>
        <dbReference type="EMBL" id="PPS21552.1"/>
    </source>
</evidence>
<dbReference type="Proteomes" id="UP000238924">
    <property type="component" value="Unassembled WGS sequence"/>
</dbReference>
<dbReference type="Pfam" id="PF03783">
    <property type="entry name" value="CsgG"/>
    <property type="match status" value="1"/>
</dbReference>
<name>A0ABX5B4K4_9SPIR</name>
<gene>
    <name evidence="1" type="ORF">DJ52_10055</name>
</gene>
<dbReference type="RefSeq" id="WP_013113192.1">
    <property type="nucleotide sequence ID" value="NZ_JAWLQH010000009.1"/>
</dbReference>
<dbReference type="InterPro" id="IPR011250">
    <property type="entry name" value="OMP/PagP_B-barrel"/>
</dbReference>
<protein>
    <submittedName>
        <fullName evidence="1">Curli production assembly protein CsgG</fullName>
    </submittedName>
</protein>
<keyword evidence="2" id="KW-1185">Reference proteome</keyword>
<comment type="caution">
    <text evidence="1">The sequence shown here is derived from an EMBL/GenBank/DDBJ whole genome shotgun (WGS) entry which is preliminary data.</text>
</comment>
<dbReference type="InterPro" id="IPR005534">
    <property type="entry name" value="Curli_assmbl/transp-comp_CsgG"/>
</dbReference>
<accession>A0ABX5B4K4</accession>
<evidence type="ECO:0000313" key="2">
    <source>
        <dbReference type="Proteomes" id="UP000238924"/>
    </source>
</evidence>
<dbReference type="Gene3D" id="3.40.50.10610">
    <property type="entry name" value="ABC-type transport auxiliary lipoprotein component"/>
    <property type="match status" value="1"/>
</dbReference>
<dbReference type="SUPFAM" id="SSF56925">
    <property type="entry name" value="OMPA-like"/>
    <property type="match status" value="1"/>
</dbReference>
<proteinExistence type="predicted"/>
<dbReference type="EMBL" id="JJMJ01000156">
    <property type="protein sequence ID" value="PPS21552.1"/>
    <property type="molecule type" value="Genomic_DNA"/>
</dbReference>
<sequence length="490" mass="54855">MKNIIFTLFFLIFSFTLFPQQMNREIGKTYTKENIAVFEIEDSSSRYSQGLGKQLTALIEDSLTKMNRFNIVDRKNLDKYLKEMELQLTGITESQVIEVGKIYGYSKAVKGNIVNADVSYNYDSDTGSGSLYGQVEMVLQIVDVETTKIMYSSKLQGISYYSTTSYPSYSLRQTAINDACNDLAAKVEDKMREIFKITLTISDIIGKDVIILAGRNQGIDAKTRFKVYSKKDDITLPSGNVIKGGYDYKGTLRVKELGSDYSVLKISRGRNIQAGDIARETIIGDFIAGISLNYASYNIKSFNTTYESTVRPNNGKLKISLNENKYALGLHLKIGYNGIRFSPNISLGLLFGDFFKSSYAVDTRFNFDININLYQEVLRLVITPYVGMGISFTTIGEVYGGNYFIDNYTYLKNGAKIDSRDIMFGIGAIASIQYNITDTIGVNLGVGYRFYTNPINLGIFSDKTEVALPEKIKTVNLTGLEFTLGAYLLL</sequence>